<evidence type="ECO:0000256" key="7">
    <source>
        <dbReference type="PROSITE-ProRule" id="PRU01091"/>
    </source>
</evidence>
<dbReference type="InterPro" id="IPR001789">
    <property type="entry name" value="Sig_transdc_resp-reg_receiver"/>
</dbReference>
<feature type="DNA-binding region" description="OmpR/PhoB-type" evidence="7">
    <location>
        <begin position="124"/>
        <end position="223"/>
    </location>
</feature>
<keyword evidence="4 7" id="KW-0238">DNA-binding</keyword>
<dbReference type="InterPro" id="IPR039420">
    <property type="entry name" value="WalR-like"/>
</dbReference>
<organism evidence="10 11">
    <name type="scientific">Lactobacillus mulieris</name>
    <dbReference type="NCBI Taxonomy" id="2508708"/>
    <lineage>
        <taxon>Bacteria</taxon>
        <taxon>Bacillati</taxon>
        <taxon>Bacillota</taxon>
        <taxon>Bacilli</taxon>
        <taxon>Lactobacillales</taxon>
        <taxon>Lactobacillaceae</taxon>
        <taxon>Lactobacillus</taxon>
    </lineage>
</organism>
<keyword evidence="5" id="KW-0804">Transcription</keyword>
<dbReference type="Proteomes" id="UP001213015">
    <property type="component" value="Unassembled WGS sequence"/>
</dbReference>
<keyword evidence="3" id="KW-0805">Transcription regulation</keyword>
<accession>A0AAP3GVT8</accession>
<protein>
    <submittedName>
        <fullName evidence="10">Response regulator transcription factor</fullName>
    </submittedName>
</protein>
<dbReference type="Pfam" id="PF00072">
    <property type="entry name" value="Response_reg"/>
    <property type="match status" value="1"/>
</dbReference>
<dbReference type="PROSITE" id="PS50110">
    <property type="entry name" value="RESPONSE_REGULATORY"/>
    <property type="match status" value="1"/>
</dbReference>
<dbReference type="GO" id="GO:0000156">
    <property type="term" value="F:phosphorelay response regulator activity"/>
    <property type="evidence" value="ECO:0007669"/>
    <property type="project" value="TreeGrafter"/>
</dbReference>
<dbReference type="InterPro" id="IPR011006">
    <property type="entry name" value="CheY-like_superfamily"/>
</dbReference>
<dbReference type="EMBL" id="JAKHLF010000003">
    <property type="protein sequence ID" value="MCZ3844464.1"/>
    <property type="molecule type" value="Genomic_DNA"/>
</dbReference>
<evidence type="ECO:0000313" key="10">
    <source>
        <dbReference type="EMBL" id="MCZ3844464.1"/>
    </source>
</evidence>
<dbReference type="SMART" id="SM00862">
    <property type="entry name" value="Trans_reg_C"/>
    <property type="match status" value="1"/>
</dbReference>
<dbReference type="Pfam" id="PF00486">
    <property type="entry name" value="Trans_reg_C"/>
    <property type="match status" value="1"/>
</dbReference>
<dbReference type="GO" id="GO:0032993">
    <property type="term" value="C:protein-DNA complex"/>
    <property type="evidence" value="ECO:0007669"/>
    <property type="project" value="TreeGrafter"/>
</dbReference>
<dbReference type="SUPFAM" id="SSF52172">
    <property type="entry name" value="CheY-like"/>
    <property type="match status" value="1"/>
</dbReference>
<evidence type="ECO:0000256" key="1">
    <source>
        <dbReference type="ARBA" id="ARBA00022553"/>
    </source>
</evidence>
<dbReference type="SMART" id="SM00448">
    <property type="entry name" value="REC"/>
    <property type="match status" value="1"/>
</dbReference>
<sequence length="223" mass="25506">MRILLAEDEKQLNRVLTVAMTSQGYDVDSTFNGQEAVEMAQRKAYDVMIFDIMMPIKDGLTAVKEIRASGDKTYIIMLTAKSEIDDKVRGLDDGADDYLTKPFSLKELLARLRSKERREDSYTTKKVQLANLFLDVENQEASSRNSVRLSNKETELLQYLLLNKEKKLSTQAIFTHVWKDSDEDEDIVWIYVSYLREKLKAIGADVEISGEKDGSFMLQVKKG</sequence>
<evidence type="ECO:0000256" key="6">
    <source>
        <dbReference type="PROSITE-ProRule" id="PRU00169"/>
    </source>
</evidence>
<dbReference type="CDD" id="cd00383">
    <property type="entry name" value="trans_reg_C"/>
    <property type="match status" value="1"/>
</dbReference>
<feature type="domain" description="Response regulatory" evidence="8">
    <location>
        <begin position="2"/>
        <end position="116"/>
    </location>
</feature>
<proteinExistence type="predicted"/>
<feature type="modified residue" description="4-aspartylphosphate" evidence="6">
    <location>
        <position position="51"/>
    </location>
</feature>
<dbReference type="SUPFAM" id="SSF46894">
    <property type="entry name" value="C-terminal effector domain of the bipartite response regulators"/>
    <property type="match status" value="1"/>
</dbReference>
<dbReference type="GO" id="GO:0006355">
    <property type="term" value="P:regulation of DNA-templated transcription"/>
    <property type="evidence" value="ECO:0007669"/>
    <property type="project" value="InterPro"/>
</dbReference>
<keyword evidence="1 6" id="KW-0597">Phosphoprotein</keyword>
<dbReference type="GO" id="GO:0005829">
    <property type="term" value="C:cytosol"/>
    <property type="evidence" value="ECO:0007669"/>
    <property type="project" value="TreeGrafter"/>
</dbReference>
<dbReference type="InterPro" id="IPR016032">
    <property type="entry name" value="Sig_transdc_resp-reg_C-effctor"/>
</dbReference>
<dbReference type="InterPro" id="IPR001867">
    <property type="entry name" value="OmpR/PhoB-type_DNA-bd"/>
</dbReference>
<dbReference type="Gene3D" id="6.10.250.690">
    <property type="match status" value="1"/>
</dbReference>
<evidence type="ECO:0000259" key="8">
    <source>
        <dbReference type="PROSITE" id="PS50110"/>
    </source>
</evidence>
<comment type="caution">
    <text evidence="10">The sequence shown here is derived from an EMBL/GenBank/DDBJ whole genome shotgun (WGS) entry which is preliminary data.</text>
</comment>
<feature type="domain" description="OmpR/PhoB-type" evidence="9">
    <location>
        <begin position="124"/>
        <end position="223"/>
    </location>
</feature>
<dbReference type="RefSeq" id="WP_006586266.1">
    <property type="nucleotide sequence ID" value="NZ_CABMGH010000047.1"/>
</dbReference>
<evidence type="ECO:0000256" key="5">
    <source>
        <dbReference type="ARBA" id="ARBA00023163"/>
    </source>
</evidence>
<evidence type="ECO:0000313" key="11">
    <source>
        <dbReference type="Proteomes" id="UP001213015"/>
    </source>
</evidence>
<dbReference type="GO" id="GO:0000976">
    <property type="term" value="F:transcription cis-regulatory region binding"/>
    <property type="evidence" value="ECO:0007669"/>
    <property type="project" value="TreeGrafter"/>
</dbReference>
<name>A0AAP3GVT8_9LACO</name>
<dbReference type="Gene3D" id="3.40.50.2300">
    <property type="match status" value="1"/>
</dbReference>
<dbReference type="InterPro" id="IPR036388">
    <property type="entry name" value="WH-like_DNA-bd_sf"/>
</dbReference>
<evidence type="ECO:0000259" key="9">
    <source>
        <dbReference type="PROSITE" id="PS51755"/>
    </source>
</evidence>
<dbReference type="PANTHER" id="PTHR48111:SF22">
    <property type="entry name" value="REGULATOR OF RPOS"/>
    <property type="match status" value="1"/>
</dbReference>
<evidence type="ECO:0000256" key="4">
    <source>
        <dbReference type="ARBA" id="ARBA00023125"/>
    </source>
</evidence>
<reference evidence="10" key="1">
    <citation type="submission" date="2022-01" db="EMBL/GenBank/DDBJ databases">
        <title>VMRC isolate genome collection.</title>
        <authorList>
            <person name="France M."/>
            <person name="Rutt L."/>
            <person name="Humphrys M."/>
            <person name="Ravel J."/>
        </authorList>
    </citation>
    <scope>NUCLEOTIDE SEQUENCE</scope>
    <source>
        <strain evidence="10">C0127B5</strain>
    </source>
</reference>
<dbReference type="GeneID" id="97458949"/>
<evidence type="ECO:0000256" key="3">
    <source>
        <dbReference type="ARBA" id="ARBA00023015"/>
    </source>
</evidence>
<dbReference type="PROSITE" id="PS51755">
    <property type="entry name" value="OMPR_PHOB"/>
    <property type="match status" value="1"/>
</dbReference>
<evidence type="ECO:0000256" key="2">
    <source>
        <dbReference type="ARBA" id="ARBA00023012"/>
    </source>
</evidence>
<dbReference type="PANTHER" id="PTHR48111">
    <property type="entry name" value="REGULATOR OF RPOS"/>
    <property type="match status" value="1"/>
</dbReference>
<keyword evidence="2" id="KW-0902">Two-component regulatory system</keyword>
<gene>
    <name evidence="10" type="ORF">L2422_02850</name>
</gene>
<dbReference type="AlphaFoldDB" id="A0AAP3GVT8"/>
<dbReference type="Gene3D" id="1.10.10.10">
    <property type="entry name" value="Winged helix-like DNA-binding domain superfamily/Winged helix DNA-binding domain"/>
    <property type="match status" value="1"/>
</dbReference>